<proteinExistence type="predicted"/>
<feature type="region of interest" description="Disordered" evidence="1">
    <location>
        <begin position="1"/>
        <end position="30"/>
    </location>
</feature>
<dbReference type="EMBL" id="LUGH01000594">
    <property type="protein sequence ID" value="OBZ83848.1"/>
    <property type="molecule type" value="Genomic_DNA"/>
</dbReference>
<protein>
    <submittedName>
        <fullName evidence="3">Uncharacterized protein</fullName>
    </submittedName>
</protein>
<reference evidence="3 4" key="1">
    <citation type="submission" date="2016-03" db="EMBL/GenBank/DDBJ databases">
        <title>Choanephora cucurbitarum.</title>
        <authorList>
            <person name="Min B."/>
            <person name="Park H."/>
            <person name="Park J.-H."/>
            <person name="Shin H.-D."/>
            <person name="Choi I.-G."/>
        </authorList>
    </citation>
    <scope>NUCLEOTIDE SEQUENCE [LARGE SCALE GENOMIC DNA]</scope>
    <source>
        <strain evidence="3 4">KUS-F28377</strain>
    </source>
</reference>
<evidence type="ECO:0000256" key="1">
    <source>
        <dbReference type="SAM" id="MobiDB-lite"/>
    </source>
</evidence>
<gene>
    <name evidence="3" type="ORF">A0J61_08095</name>
    <name evidence="2" type="ORF">A0J61_11000</name>
</gene>
<dbReference type="InParanoid" id="A0A1C7N4A1"/>
<accession>A0A1C7N4A1</accession>
<name>A0A1C7N4A1_9FUNG</name>
<comment type="caution">
    <text evidence="3">The sequence shown here is derived from an EMBL/GenBank/DDBJ whole genome shotgun (WGS) entry which is preliminary data.</text>
</comment>
<keyword evidence="4" id="KW-1185">Reference proteome</keyword>
<dbReference type="EMBL" id="LUGH01001578">
    <property type="protein sequence ID" value="OBZ80951.1"/>
    <property type="molecule type" value="Genomic_DNA"/>
</dbReference>
<organism evidence="3 4">
    <name type="scientific">Choanephora cucurbitarum</name>
    <dbReference type="NCBI Taxonomy" id="101091"/>
    <lineage>
        <taxon>Eukaryota</taxon>
        <taxon>Fungi</taxon>
        <taxon>Fungi incertae sedis</taxon>
        <taxon>Mucoromycota</taxon>
        <taxon>Mucoromycotina</taxon>
        <taxon>Mucoromycetes</taxon>
        <taxon>Mucorales</taxon>
        <taxon>Mucorineae</taxon>
        <taxon>Choanephoraceae</taxon>
        <taxon>Choanephoroideae</taxon>
        <taxon>Choanephora</taxon>
    </lineage>
</organism>
<evidence type="ECO:0000313" key="3">
    <source>
        <dbReference type="EMBL" id="OBZ83848.1"/>
    </source>
</evidence>
<evidence type="ECO:0000313" key="2">
    <source>
        <dbReference type="EMBL" id="OBZ80951.1"/>
    </source>
</evidence>
<evidence type="ECO:0000313" key="4">
    <source>
        <dbReference type="Proteomes" id="UP000093000"/>
    </source>
</evidence>
<dbReference type="Proteomes" id="UP000093000">
    <property type="component" value="Unassembled WGS sequence"/>
</dbReference>
<sequence>MVVSQENSRAQDKPASFVSASNSITPAMADPERVSILPDIDMSTEFTKLLQTYRELNFYLYEGGRERRVQEVQNLQNGVIQ</sequence>
<dbReference type="AlphaFoldDB" id="A0A1C7N4A1"/>
<feature type="non-terminal residue" evidence="3">
    <location>
        <position position="81"/>
    </location>
</feature>